<protein>
    <submittedName>
        <fullName evidence="3">Kinesin motor domain-containing protein</fullName>
    </submittedName>
</protein>
<evidence type="ECO:0000313" key="3">
    <source>
        <dbReference type="WBParaSite" id="maker-unitig_44667-snap-gene-0.2-mRNA-1"/>
    </source>
</evidence>
<evidence type="ECO:0000313" key="2">
    <source>
        <dbReference type="Proteomes" id="UP000095280"/>
    </source>
</evidence>
<keyword evidence="2" id="KW-1185">Reference proteome</keyword>
<organism evidence="2 3">
    <name type="scientific">Macrostomum lignano</name>
    <dbReference type="NCBI Taxonomy" id="282301"/>
    <lineage>
        <taxon>Eukaryota</taxon>
        <taxon>Metazoa</taxon>
        <taxon>Spiralia</taxon>
        <taxon>Lophotrochozoa</taxon>
        <taxon>Platyhelminthes</taxon>
        <taxon>Rhabditophora</taxon>
        <taxon>Macrostomorpha</taxon>
        <taxon>Macrostomida</taxon>
        <taxon>Macrostomidae</taxon>
        <taxon>Macrostomum</taxon>
    </lineage>
</organism>
<dbReference type="WBParaSite" id="maker-unitig_44667-snap-gene-0.2-mRNA-1">
    <property type="protein sequence ID" value="maker-unitig_44667-snap-gene-0.2-mRNA-1"/>
    <property type="gene ID" value="maker-unitig_44667-snap-gene-0.2"/>
</dbReference>
<evidence type="ECO:0000256" key="1">
    <source>
        <dbReference type="SAM" id="MobiDB-lite"/>
    </source>
</evidence>
<dbReference type="Proteomes" id="UP000095280">
    <property type="component" value="Unplaced"/>
</dbReference>
<dbReference type="AlphaFoldDB" id="A0A1I8FRT2"/>
<proteinExistence type="predicted"/>
<name>A0A1I8FRT2_9PLAT</name>
<feature type="region of interest" description="Disordered" evidence="1">
    <location>
        <begin position="148"/>
        <end position="177"/>
    </location>
</feature>
<accession>A0A1I8FRT2</accession>
<reference evidence="3" key="1">
    <citation type="submission" date="2016-11" db="UniProtKB">
        <authorList>
            <consortium name="WormBaseParasite"/>
        </authorList>
    </citation>
    <scope>IDENTIFICATION</scope>
</reference>
<sequence>NLPNQSAVDSLLPTVWSLSAELLPLPCEAGGSGGRNLPHWTASGEAVEIASAAGSASIQAGRVAEAELLRCMFRRQDEDGDAQSACSSLRKGKEWIGSANSRKRKSGATFQHLVLCILPIRAEARVAAVLLSEGQLRISIYVKHSPVTQTGGRAADGEPPPAANPKDSAASGHDKVAEEHLSGRHNAAEGIAPWSGGGGGGGGKTAASRIGFQPDLPMQKVLGLLGQARDGSQSPAAAAALDRALELLRQAGGDQQQPRWTLAIGMASDYVGGLMTAAQNRGDKKRSSLQARRYHRPSEIMAEQISRVLRSGAVFYNFPELSQFKNF</sequence>